<reference evidence="4 5" key="1">
    <citation type="submission" date="2021-03" db="EMBL/GenBank/DDBJ databases">
        <title>Sequencing the genomes of 1000 actinobacteria strains.</title>
        <authorList>
            <person name="Klenk H.-P."/>
        </authorList>
    </citation>
    <scope>NUCLEOTIDE SEQUENCE [LARGE SCALE GENOMIC DNA]</scope>
    <source>
        <strain evidence="4 5">DSM 14566</strain>
    </source>
</reference>
<evidence type="ECO:0000313" key="5">
    <source>
        <dbReference type="Proteomes" id="UP001519290"/>
    </source>
</evidence>
<evidence type="ECO:0000259" key="3">
    <source>
        <dbReference type="Pfam" id="PF12697"/>
    </source>
</evidence>
<comment type="caution">
    <text evidence="4">The sequence shown here is derived from an EMBL/GenBank/DDBJ whole genome shotgun (WGS) entry which is preliminary data.</text>
</comment>
<protein>
    <submittedName>
        <fullName evidence="4">Pimeloyl-ACP methyl ester carboxylesterase</fullName>
    </submittedName>
</protein>
<feature type="domain" description="AB hydrolase-1" evidence="3">
    <location>
        <begin position="35"/>
        <end position="276"/>
    </location>
</feature>
<dbReference type="SUPFAM" id="SSF53474">
    <property type="entry name" value="alpha/beta-Hydrolases"/>
    <property type="match status" value="1"/>
</dbReference>
<dbReference type="RefSeq" id="WP_209903539.1">
    <property type="nucleotide sequence ID" value="NZ_BAAAJW010000005.1"/>
</dbReference>
<evidence type="ECO:0000256" key="1">
    <source>
        <dbReference type="ARBA" id="ARBA00022801"/>
    </source>
</evidence>
<proteinExistence type="predicted"/>
<gene>
    <name evidence="4" type="ORF">JOF43_002997</name>
</gene>
<dbReference type="InterPro" id="IPR050266">
    <property type="entry name" value="AB_hydrolase_sf"/>
</dbReference>
<dbReference type="Proteomes" id="UP001519290">
    <property type="component" value="Unassembled WGS sequence"/>
</dbReference>
<evidence type="ECO:0000313" key="4">
    <source>
        <dbReference type="EMBL" id="MBP2383008.1"/>
    </source>
</evidence>
<accession>A0ABS4X3G7</accession>
<keyword evidence="5" id="KW-1185">Reference proteome</keyword>
<dbReference type="InterPro" id="IPR029058">
    <property type="entry name" value="AB_hydrolase_fold"/>
</dbReference>
<dbReference type="Pfam" id="PF12697">
    <property type="entry name" value="Abhydrolase_6"/>
    <property type="match status" value="1"/>
</dbReference>
<name>A0ABS4X3G7_9MICO</name>
<sequence length="283" mass="29987">MSDTSPRGGTLRTGDGRGLRTIEHGSGPDLVVCEAGLGAAGASWGAVFDQLGTELRAVAYDRAGYGRSDPAPGPRDLARLAEDLLTVIDGTPHERLVLVGHSWGGPVVRLAAATLHARGHAVAGLVLVDASDELADMYFTRTVQVMNRAQGVLLPVLARAGLLAPLQRRVTPQLPEPYAGEFLAAVSTIEYARTVRAESAHIARGLRALQLDPPQIADVPATVLSGRLAGGLGRRRRDELTAAHRLRAARHEQGRFVAAERSGHVIVASEPELVAQEICRLLS</sequence>
<dbReference type="PANTHER" id="PTHR43798">
    <property type="entry name" value="MONOACYLGLYCEROL LIPASE"/>
    <property type="match status" value="1"/>
</dbReference>
<evidence type="ECO:0000256" key="2">
    <source>
        <dbReference type="SAM" id="MobiDB-lite"/>
    </source>
</evidence>
<feature type="region of interest" description="Disordered" evidence="2">
    <location>
        <begin position="1"/>
        <end position="20"/>
    </location>
</feature>
<keyword evidence="1" id="KW-0378">Hydrolase</keyword>
<organism evidence="4 5">
    <name type="scientific">Brachybacterium sacelli</name>
    <dbReference type="NCBI Taxonomy" id="173364"/>
    <lineage>
        <taxon>Bacteria</taxon>
        <taxon>Bacillati</taxon>
        <taxon>Actinomycetota</taxon>
        <taxon>Actinomycetes</taxon>
        <taxon>Micrococcales</taxon>
        <taxon>Dermabacteraceae</taxon>
        <taxon>Brachybacterium</taxon>
    </lineage>
</organism>
<dbReference type="Gene3D" id="3.40.50.1820">
    <property type="entry name" value="alpha/beta hydrolase"/>
    <property type="match status" value="1"/>
</dbReference>
<dbReference type="PANTHER" id="PTHR43798:SF31">
    <property type="entry name" value="AB HYDROLASE SUPERFAMILY PROTEIN YCLE"/>
    <property type="match status" value="1"/>
</dbReference>
<dbReference type="EMBL" id="JAGIOD010000002">
    <property type="protein sequence ID" value="MBP2383008.1"/>
    <property type="molecule type" value="Genomic_DNA"/>
</dbReference>
<dbReference type="InterPro" id="IPR000073">
    <property type="entry name" value="AB_hydrolase_1"/>
</dbReference>